<feature type="region of interest" description="Disordered" evidence="1">
    <location>
        <begin position="28"/>
        <end position="107"/>
    </location>
</feature>
<keyword evidence="2" id="KW-0732">Signal</keyword>
<evidence type="ECO:0000256" key="2">
    <source>
        <dbReference type="SAM" id="SignalP"/>
    </source>
</evidence>
<accession>A0A7T0KEE2</accession>
<dbReference type="Proteomes" id="UP000594681">
    <property type="component" value="Chromosome"/>
</dbReference>
<reference evidence="3 4" key="1">
    <citation type="submission" date="2020-11" db="EMBL/GenBank/DDBJ databases">
        <title>Corynebacterium sp. ZJ-599.</title>
        <authorList>
            <person name="Zhou J."/>
        </authorList>
    </citation>
    <scope>NUCLEOTIDE SEQUENCE [LARGE SCALE GENOMIC DNA]</scope>
    <source>
        <strain evidence="3 4">ZJ-599</strain>
    </source>
</reference>
<dbReference type="AlphaFoldDB" id="A0A7T0KEE2"/>
<protein>
    <recommendedName>
        <fullName evidence="5">Secreted protein</fullName>
    </recommendedName>
</protein>
<organism evidence="3 4">
    <name type="scientific">Corynebacterium lizhenjunii</name>
    <dbReference type="NCBI Taxonomy" id="2709394"/>
    <lineage>
        <taxon>Bacteria</taxon>
        <taxon>Bacillati</taxon>
        <taxon>Actinomycetota</taxon>
        <taxon>Actinomycetes</taxon>
        <taxon>Mycobacteriales</taxon>
        <taxon>Corynebacteriaceae</taxon>
        <taxon>Corynebacterium</taxon>
    </lineage>
</organism>
<evidence type="ECO:0000256" key="1">
    <source>
        <dbReference type="SAM" id="MobiDB-lite"/>
    </source>
</evidence>
<dbReference type="RefSeq" id="WP_165006760.1">
    <property type="nucleotide sequence ID" value="NZ_CP064954.1"/>
</dbReference>
<dbReference type="EMBL" id="CP064954">
    <property type="protein sequence ID" value="QPK78409.1"/>
    <property type="molecule type" value="Genomic_DNA"/>
</dbReference>
<sequence>MRNFRTAAVAAATAVAVAFSGTAIASAADAGSSDAKTNQSSTENKQSSNDNQATGSAKTEGEQSSKPNAQSSTGNGGTTLSSKIGAETDAHKLDNKNDKGYVTGTDLSSNNPDNGKWVNIWSGGTYALVGTAIAGALIALYNYAVYTGLLPNHILDSIFR</sequence>
<evidence type="ECO:0008006" key="5">
    <source>
        <dbReference type="Google" id="ProtNLM"/>
    </source>
</evidence>
<feature type="compositionally biased region" description="Polar residues" evidence="1">
    <location>
        <begin position="36"/>
        <end position="70"/>
    </location>
</feature>
<feature type="chain" id="PRO_5033026713" description="Secreted protein" evidence="2">
    <location>
        <begin position="28"/>
        <end position="160"/>
    </location>
</feature>
<dbReference type="KEGG" id="cliz:G7Y31_07465"/>
<feature type="signal peptide" evidence="2">
    <location>
        <begin position="1"/>
        <end position="27"/>
    </location>
</feature>
<proteinExistence type="predicted"/>
<gene>
    <name evidence="3" type="ORF">G7Y31_07465</name>
</gene>
<name>A0A7T0KEE2_9CORY</name>
<keyword evidence="4" id="KW-1185">Reference proteome</keyword>
<evidence type="ECO:0000313" key="3">
    <source>
        <dbReference type="EMBL" id="QPK78409.1"/>
    </source>
</evidence>
<feature type="compositionally biased region" description="Basic and acidic residues" evidence="1">
    <location>
        <begin position="86"/>
        <end position="99"/>
    </location>
</feature>
<evidence type="ECO:0000313" key="4">
    <source>
        <dbReference type="Proteomes" id="UP000594681"/>
    </source>
</evidence>